<dbReference type="InterPro" id="IPR014013">
    <property type="entry name" value="Helic_SF1/SF2_ATP-bd_DinG/Rad3"/>
</dbReference>
<dbReference type="AlphaFoldDB" id="A0A834HX01"/>
<dbReference type="EC" id="5.6.2.-" evidence="17"/>
<sequence length="933" mass="105563">MSTEINIRGVPIQFPFTPYDIQKDYMEKVIECLQNETTAVLESPTGTGKTLCLLCSSLAWLQLKKAQLQAEKRMPVINLKEPQNEFHDQLLMNLEESAGKQATGRSFLGLPTIIYASRTHSQLTQAMQELKRSSYNYMKASVLGSRDQLCIHPEVMAEQDKGIRIQMCRLKVATRSCHFHNRIDRLKDDPKLTDTSIIDIEDMLKLGDKHKFCPYYMTKELQQRADIIFTPYNYLLDPLARKALGLNLSNSVIILDEAHNVEKVCEDSASIELKSSDIALAIDEVTAVMKLVMEVATSFEESPKDIDPDELATFKEMLLNFERALDEIPLDNKDDVTNFPGDYIFEVLEKSNISNQNSNAILGMINKVTQFLATKNDGPFARKGKALQLFSDFLTIVFASKASREKMKCCYKVHVKEEEKTGRGKKPLATWLSKGGPSKCRILSFWCFSPGFGMDLILSNNIKALILTSGTLAPLKPFISELELNVSVSLENPHIVSPSQICVKILSNGPDGVALNSSFQNRDNPQYINSLGMTIVNLSRIIPDGLLIFFPTYPIMNKCQSTWQEEGIWTSISNNKAIFVEPREKDAFNAAMSGYYEKIKDPAYKGAIFMAVCKGKVSEGLDFSDANGRAVIITGLPYPPLKDPRVILKRRYLDQCHAKDKEYLTGQDWYSLEASRAVNQAIGRVIRHKHDFGAILLLDMRFNNFKIKEQMSKWLRGHIKSVNKFGEVVRELTLFFRKAHEQFPASKTKLASITVAAPATFDSQTYKKGNFDFSSSSVSLPSDANTSKSIPRSSDSLLDIYTNKNQTDGLVTIHNNKRINDDDAKPQSKRKKITVIPKNSIDQEQPIDLKLSMTEFVAMVKEKLGPNFREFAAALQTYRSSNDINCFLEKVDPLVPSNLRYIFIGMDKYIRRIHQETYRDFLRINNLTIPEDL</sequence>
<dbReference type="GO" id="GO:0090657">
    <property type="term" value="P:telomeric loop disassembly"/>
    <property type="evidence" value="ECO:0007669"/>
    <property type="project" value="TreeGrafter"/>
</dbReference>
<dbReference type="PROSITE" id="PS00690">
    <property type="entry name" value="DEAH_ATP_HELICASE"/>
    <property type="match status" value="1"/>
</dbReference>
<dbReference type="GO" id="GO:0005524">
    <property type="term" value="F:ATP binding"/>
    <property type="evidence" value="ECO:0007669"/>
    <property type="project" value="UniProtKB-UniRule"/>
</dbReference>
<dbReference type="SMART" id="SM00488">
    <property type="entry name" value="DEXDc2"/>
    <property type="match status" value="1"/>
</dbReference>
<dbReference type="SUPFAM" id="SSF52540">
    <property type="entry name" value="P-loop containing nucleoside triphosphate hydrolases"/>
    <property type="match status" value="2"/>
</dbReference>
<evidence type="ECO:0000256" key="8">
    <source>
        <dbReference type="ARBA" id="ARBA00022840"/>
    </source>
</evidence>
<dbReference type="InterPro" id="IPR057498">
    <property type="entry name" value="Rtel1_ARCH"/>
</dbReference>
<dbReference type="GO" id="GO:0051539">
    <property type="term" value="F:4 iron, 4 sulfur cluster binding"/>
    <property type="evidence" value="ECO:0007669"/>
    <property type="project" value="UniProtKB-UniRule"/>
</dbReference>
<evidence type="ECO:0000256" key="13">
    <source>
        <dbReference type="ARBA" id="ARBA00023235"/>
    </source>
</evidence>
<feature type="binding site" evidence="17">
    <location>
        <position position="213"/>
    </location>
    <ligand>
        <name>[4Fe-4S] cluster</name>
        <dbReference type="ChEBI" id="CHEBI:49883"/>
    </ligand>
</feature>
<dbReference type="InterPro" id="IPR010614">
    <property type="entry name" value="RAD3-like_helicase_DEAD"/>
</dbReference>
<evidence type="ECO:0000256" key="4">
    <source>
        <dbReference type="ARBA" id="ARBA00022741"/>
    </source>
</evidence>
<evidence type="ECO:0000256" key="12">
    <source>
        <dbReference type="ARBA" id="ARBA00023204"/>
    </source>
</evidence>
<dbReference type="GO" id="GO:0046872">
    <property type="term" value="F:metal ion binding"/>
    <property type="evidence" value="ECO:0007669"/>
    <property type="project" value="UniProtKB-UniRule"/>
</dbReference>
<keyword evidence="14 17" id="KW-0539">Nucleus</keyword>
<evidence type="ECO:0000256" key="17">
    <source>
        <dbReference type="HAMAP-Rule" id="MF_03065"/>
    </source>
</evidence>
<dbReference type="Pfam" id="PF13307">
    <property type="entry name" value="Helicase_C_2"/>
    <property type="match status" value="1"/>
</dbReference>
<keyword evidence="10 17" id="KW-0411">Iron-sulfur</keyword>
<dbReference type="GO" id="GO:0005634">
    <property type="term" value="C:nucleus"/>
    <property type="evidence" value="ECO:0007669"/>
    <property type="project" value="UniProtKB-SubCell"/>
</dbReference>
<dbReference type="PANTHER" id="PTHR11472:SF34">
    <property type="entry name" value="REGULATOR OF TELOMERE ELONGATION HELICASE 1"/>
    <property type="match status" value="1"/>
</dbReference>
<dbReference type="InterPro" id="IPR045028">
    <property type="entry name" value="DinG/Rad3-like"/>
</dbReference>
<dbReference type="InterPro" id="IPR002464">
    <property type="entry name" value="DNA/RNA_helicase_DEAH_CS"/>
</dbReference>
<dbReference type="GO" id="GO:0003678">
    <property type="term" value="F:DNA helicase activity"/>
    <property type="evidence" value="ECO:0007669"/>
    <property type="project" value="UniProtKB-UniRule"/>
</dbReference>
<dbReference type="NCBIfam" id="TIGR00604">
    <property type="entry name" value="rad3"/>
    <property type="match status" value="1"/>
</dbReference>
<feature type="binding site" evidence="17">
    <location>
        <position position="150"/>
    </location>
    <ligand>
        <name>[4Fe-4S] cluster</name>
        <dbReference type="ChEBI" id="CHEBI:49883"/>
    </ligand>
</feature>
<organism evidence="19 20">
    <name type="scientific">Rhynchophorus ferrugineus</name>
    <name type="common">Red palm weevil</name>
    <name type="synonym">Curculio ferrugineus</name>
    <dbReference type="NCBI Taxonomy" id="354439"/>
    <lineage>
        <taxon>Eukaryota</taxon>
        <taxon>Metazoa</taxon>
        <taxon>Ecdysozoa</taxon>
        <taxon>Arthropoda</taxon>
        <taxon>Hexapoda</taxon>
        <taxon>Insecta</taxon>
        <taxon>Pterygota</taxon>
        <taxon>Neoptera</taxon>
        <taxon>Endopterygota</taxon>
        <taxon>Coleoptera</taxon>
        <taxon>Polyphaga</taxon>
        <taxon>Cucujiformia</taxon>
        <taxon>Curculionidae</taxon>
        <taxon>Dryophthorinae</taxon>
        <taxon>Rhynchophorus</taxon>
    </lineage>
</organism>
<evidence type="ECO:0000256" key="11">
    <source>
        <dbReference type="ARBA" id="ARBA00023125"/>
    </source>
</evidence>
<comment type="catalytic activity">
    <reaction evidence="15 17">
        <text>ATP + H2O = ADP + phosphate + H(+)</text>
        <dbReference type="Rhea" id="RHEA:13065"/>
        <dbReference type="ChEBI" id="CHEBI:15377"/>
        <dbReference type="ChEBI" id="CHEBI:15378"/>
        <dbReference type="ChEBI" id="CHEBI:30616"/>
        <dbReference type="ChEBI" id="CHEBI:43474"/>
        <dbReference type="ChEBI" id="CHEBI:456216"/>
    </reaction>
</comment>
<keyword evidence="4 17" id="KW-0547">Nucleotide-binding</keyword>
<reference evidence="19" key="1">
    <citation type="submission" date="2020-08" db="EMBL/GenBank/DDBJ databases">
        <title>Genome sequencing and assembly of the red palm weevil Rhynchophorus ferrugineus.</title>
        <authorList>
            <person name="Dias G.B."/>
            <person name="Bergman C.M."/>
            <person name="Manee M."/>
        </authorList>
    </citation>
    <scope>NUCLEOTIDE SEQUENCE</scope>
    <source>
        <strain evidence="19">AA-2017</strain>
        <tissue evidence="19">Whole larva</tissue>
    </source>
</reference>
<evidence type="ECO:0000313" key="19">
    <source>
        <dbReference type="EMBL" id="KAF7270392.1"/>
    </source>
</evidence>
<gene>
    <name evidence="19" type="ORF">GWI33_016626</name>
</gene>
<dbReference type="Gene3D" id="1.20.1160.20">
    <property type="match status" value="1"/>
</dbReference>
<dbReference type="CDD" id="cd18788">
    <property type="entry name" value="SF2_C_XPD"/>
    <property type="match status" value="1"/>
</dbReference>
<dbReference type="Pfam" id="PF23109">
    <property type="entry name" value="ARCH_RTEL1"/>
    <property type="match status" value="1"/>
</dbReference>
<feature type="binding site" evidence="17">
    <location>
        <position position="177"/>
    </location>
    <ligand>
        <name>[4Fe-4S] cluster</name>
        <dbReference type="ChEBI" id="CHEBI:49883"/>
    </ligand>
</feature>
<evidence type="ECO:0000256" key="16">
    <source>
        <dbReference type="ARBA" id="ARBA00073810"/>
    </source>
</evidence>
<evidence type="ECO:0000256" key="14">
    <source>
        <dbReference type="ARBA" id="ARBA00023242"/>
    </source>
</evidence>
<name>A0A834HX01_RHYFE</name>
<accession>A0A834HX01</accession>
<dbReference type="OrthoDB" id="19182at2759"/>
<keyword evidence="12 17" id="KW-0234">DNA repair</keyword>
<keyword evidence="3 17" id="KW-0479">Metal-binding</keyword>
<comment type="caution">
    <text evidence="19">The sequence shown here is derived from an EMBL/GenBank/DDBJ whole genome shotgun (WGS) entry which is preliminary data.</text>
</comment>
<dbReference type="Pfam" id="PF06733">
    <property type="entry name" value="DEAD_2"/>
    <property type="match status" value="1"/>
</dbReference>
<dbReference type="InterPro" id="IPR030845">
    <property type="entry name" value="RTEL1"/>
</dbReference>
<dbReference type="EMBL" id="JAACXV010014101">
    <property type="protein sequence ID" value="KAF7270392.1"/>
    <property type="molecule type" value="Genomic_DNA"/>
</dbReference>
<protein>
    <recommendedName>
        <fullName evidence="16 17">Regulator of telomere elongation helicase 1 homolog</fullName>
        <ecNumber evidence="17">5.6.2.-</ecNumber>
    </recommendedName>
</protein>
<evidence type="ECO:0000313" key="20">
    <source>
        <dbReference type="Proteomes" id="UP000625711"/>
    </source>
</evidence>
<dbReference type="GO" id="GO:0010569">
    <property type="term" value="P:regulation of double-strand break repair via homologous recombination"/>
    <property type="evidence" value="ECO:0007669"/>
    <property type="project" value="UniProtKB-UniRule"/>
</dbReference>
<proteinExistence type="inferred from homology"/>
<keyword evidence="6 17" id="KW-0378">Hydrolase</keyword>
<dbReference type="PANTHER" id="PTHR11472">
    <property type="entry name" value="DNA REPAIR DEAD HELICASE RAD3/XP-D SUBFAMILY MEMBER"/>
    <property type="match status" value="1"/>
</dbReference>
<keyword evidence="8 17" id="KW-0067">ATP-binding</keyword>
<keyword evidence="13 17" id="KW-0413">Isomerase</keyword>
<dbReference type="GO" id="GO:0070182">
    <property type="term" value="F:DNA polymerase binding"/>
    <property type="evidence" value="ECO:0007669"/>
    <property type="project" value="TreeGrafter"/>
</dbReference>
<dbReference type="HAMAP" id="MF_03065">
    <property type="entry name" value="RTEL1"/>
    <property type="match status" value="1"/>
</dbReference>
<keyword evidence="11 17" id="KW-0238">DNA-binding</keyword>
<dbReference type="GO" id="GO:0006260">
    <property type="term" value="P:DNA replication"/>
    <property type="evidence" value="ECO:0007669"/>
    <property type="project" value="InterPro"/>
</dbReference>
<comment type="subcellular location">
    <subcellularLocation>
        <location evidence="1 17">Nucleus</location>
    </subcellularLocation>
</comment>
<evidence type="ECO:0000256" key="10">
    <source>
        <dbReference type="ARBA" id="ARBA00023014"/>
    </source>
</evidence>
<dbReference type="PROSITE" id="PS51193">
    <property type="entry name" value="HELICASE_ATP_BIND_2"/>
    <property type="match status" value="1"/>
</dbReference>
<dbReference type="InterPro" id="IPR006555">
    <property type="entry name" value="ATP-dep_Helicase_C"/>
</dbReference>
<keyword evidence="9 17" id="KW-0408">Iron</keyword>
<evidence type="ECO:0000256" key="5">
    <source>
        <dbReference type="ARBA" id="ARBA00022763"/>
    </source>
</evidence>
<feature type="domain" description="Helicase ATP-binding" evidence="18">
    <location>
        <begin position="8"/>
        <end position="306"/>
    </location>
</feature>
<comment type="similarity">
    <text evidence="17">Belongs to the helicase family. RAD3/XPD subfamily.</text>
</comment>
<evidence type="ECO:0000256" key="7">
    <source>
        <dbReference type="ARBA" id="ARBA00022806"/>
    </source>
</evidence>
<evidence type="ECO:0000256" key="3">
    <source>
        <dbReference type="ARBA" id="ARBA00022723"/>
    </source>
</evidence>
<comment type="function">
    <text evidence="17">A probable ATP-dependent DNA helicase implicated in DNA repair and the maintenance of genomic stability. Acts as an anti-recombinase to counteract toxic recombination and limit crossover during meiosis. Regulates meiotic recombination and crossover homeostasis by physically dissociating strand invasion events and thereby promotes noncrossover repair by meiotic synthesis dependent strand annealing (SDSA) as well as disassembly of D loop recombination intermediates.</text>
</comment>
<feature type="binding site" evidence="17">
    <location>
        <position position="168"/>
    </location>
    <ligand>
        <name>[4Fe-4S] cluster</name>
        <dbReference type="ChEBI" id="CHEBI:49883"/>
    </ligand>
</feature>
<dbReference type="InterPro" id="IPR027417">
    <property type="entry name" value="P-loop_NTPase"/>
</dbReference>
<evidence type="ECO:0000256" key="9">
    <source>
        <dbReference type="ARBA" id="ARBA00023004"/>
    </source>
</evidence>
<keyword evidence="7 17" id="KW-0347">Helicase</keyword>
<evidence type="ECO:0000256" key="6">
    <source>
        <dbReference type="ARBA" id="ARBA00022801"/>
    </source>
</evidence>
<keyword evidence="2 17" id="KW-0004">4Fe-4S</keyword>
<dbReference type="GO" id="GO:0003677">
    <property type="term" value="F:DNA binding"/>
    <property type="evidence" value="ECO:0007669"/>
    <property type="project" value="UniProtKB-UniRule"/>
</dbReference>
<dbReference type="SMART" id="SM00491">
    <property type="entry name" value="HELICc2"/>
    <property type="match status" value="1"/>
</dbReference>
<dbReference type="GO" id="GO:0016818">
    <property type="term" value="F:hydrolase activity, acting on acid anhydrides, in phosphorus-containing anhydrides"/>
    <property type="evidence" value="ECO:0007669"/>
    <property type="project" value="InterPro"/>
</dbReference>
<dbReference type="Proteomes" id="UP000625711">
    <property type="component" value="Unassembled WGS sequence"/>
</dbReference>
<dbReference type="GO" id="GO:0006281">
    <property type="term" value="P:DNA repair"/>
    <property type="evidence" value="ECO:0007669"/>
    <property type="project" value="UniProtKB-UniRule"/>
</dbReference>
<dbReference type="FunFam" id="3.40.50.300:FF:000431">
    <property type="entry name" value="Regulator of telomere elongation helicase 1"/>
    <property type="match status" value="1"/>
</dbReference>
<dbReference type="Gene3D" id="3.40.50.300">
    <property type="entry name" value="P-loop containing nucleotide triphosphate hydrolases"/>
    <property type="match status" value="2"/>
</dbReference>
<keyword evidence="5 17" id="KW-0227">DNA damage</keyword>
<evidence type="ECO:0000256" key="15">
    <source>
        <dbReference type="ARBA" id="ARBA00049360"/>
    </source>
</evidence>
<evidence type="ECO:0000259" key="18">
    <source>
        <dbReference type="PROSITE" id="PS51193"/>
    </source>
</evidence>
<dbReference type="GO" id="GO:0006310">
    <property type="term" value="P:DNA recombination"/>
    <property type="evidence" value="ECO:0007669"/>
    <property type="project" value="InterPro"/>
</dbReference>
<evidence type="ECO:0000256" key="1">
    <source>
        <dbReference type="ARBA" id="ARBA00004123"/>
    </source>
</evidence>
<dbReference type="FunFam" id="3.40.50.300:FF:000691">
    <property type="entry name" value="Regulator of telomere elongation helicase 1"/>
    <property type="match status" value="1"/>
</dbReference>
<evidence type="ECO:0000256" key="2">
    <source>
        <dbReference type="ARBA" id="ARBA00022485"/>
    </source>
</evidence>
<keyword evidence="20" id="KW-1185">Reference proteome</keyword>
<dbReference type="InterPro" id="IPR013020">
    <property type="entry name" value="Rad3/Chl1-like"/>
</dbReference>
<dbReference type="InterPro" id="IPR006554">
    <property type="entry name" value="Helicase-like_DEXD_c2"/>
</dbReference>
<dbReference type="GO" id="GO:1904430">
    <property type="term" value="P:negative regulation of t-circle formation"/>
    <property type="evidence" value="ECO:0007669"/>
    <property type="project" value="TreeGrafter"/>
</dbReference>
<dbReference type="GO" id="GO:0045910">
    <property type="term" value="P:negative regulation of DNA recombination"/>
    <property type="evidence" value="ECO:0007669"/>
    <property type="project" value="TreeGrafter"/>
</dbReference>